<organism evidence="1 2">
    <name type="scientific">Liparis tanakae</name>
    <name type="common">Tanaka's snailfish</name>
    <dbReference type="NCBI Taxonomy" id="230148"/>
    <lineage>
        <taxon>Eukaryota</taxon>
        <taxon>Metazoa</taxon>
        <taxon>Chordata</taxon>
        <taxon>Craniata</taxon>
        <taxon>Vertebrata</taxon>
        <taxon>Euteleostomi</taxon>
        <taxon>Actinopterygii</taxon>
        <taxon>Neopterygii</taxon>
        <taxon>Teleostei</taxon>
        <taxon>Neoteleostei</taxon>
        <taxon>Acanthomorphata</taxon>
        <taxon>Eupercaria</taxon>
        <taxon>Perciformes</taxon>
        <taxon>Cottioidei</taxon>
        <taxon>Cottales</taxon>
        <taxon>Liparidae</taxon>
        <taxon>Liparis</taxon>
    </lineage>
</organism>
<reference evidence="1 2" key="1">
    <citation type="submission" date="2019-03" db="EMBL/GenBank/DDBJ databases">
        <title>First draft genome of Liparis tanakae, snailfish: a comprehensive survey of snailfish specific genes.</title>
        <authorList>
            <person name="Kim W."/>
            <person name="Song I."/>
            <person name="Jeong J.-H."/>
            <person name="Kim D."/>
            <person name="Kim S."/>
            <person name="Ryu S."/>
            <person name="Song J.Y."/>
            <person name="Lee S.K."/>
        </authorList>
    </citation>
    <scope>NUCLEOTIDE SEQUENCE [LARGE SCALE GENOMIC DNA]</scope>
    <source>
        <tissue evidence="1">Muscle</tissue>
    </source>
</reference>
<protein>
    <submittedName>
        <fullName evidence="1">Uncharacterized protein</fullName>
    </submittedName>
</protein>
<name>A0A4Z2FII3_9TELE</name>
<accession>A0A4Z2FII3</accession>
<sequence>MRSCKCTAMFLQEPNKVGDVAARGPRSGTPSKEYCGRRPRIPALALLSKYEFERGDAEGSDEITRRCVFQRQNRESNPCRPSPIWRKREACGPEGRLFVEAIE</sequence>
<dbReference type="EMBL" id="SRLO01001141">
    <property type="protein sequence ID" value="TNN41006.1"/>
    <property type="molecule type" value="Genomic_DNA"/>
</dbReference>
<proteinExistence type="predicted"/>
<keyword evidence="2" id="KW-1185">Reference proteome</keyword>
<gene>
    <name evidence="1" type="ORF">EYF80_048811</name>
</gene>
<comment type="caution">
    <text evidence="1">The sequence shown here is derived from an EMBL/GenBank/DDBJ whole genome shotgun (WGS) entry which is preliminary data.</text>
</comment>
<evidence type="ECO:0000313" key="2">
    <source>
        <dbReference type="Proteomes" id="UP000314294"/>
    </source>
</evidence>
<dbReference type="AlphaFoldDB" id="A0A4Z2FII3"/>
<dbReference type="Proteomes" id="UP000314294">
    <property type="component" value="Unassembled WGS sequence"/>
</dbReference>
<evidence type="ECO:0000313" key="1">
    <source>
        <dbReference type="EMBL" id="TNN41006.1"/>
    </source>
</evidence>